<name>A0ABW6PCG7_9NOCA</name>
<protein>
    <submittedName>
        <fullName evidence="2">Helix-turn-helix domain-containing protein</fullName>
    </submittedName>
</protein>
<dbReference type="InterPro" id="IPR010982">
    <property type="entry name" value="Lambda_DNA-bd_dom_sf"/>
</dbReference>
<dbReference type="CDD" id="cd00093">
    <property type="entry name" value="HTH_XRE"/>
    <property type="match status" value="1"/>
</dbReference>
<comment type="caution">
    <text evidence="2">The sequence shown here is derived from an EMBL/GenBank/DDBJ whole genome shotgun (WGS) entry which is preliminary data.</text>
</comment>
<dbReference type="Gene3D" id="1.10.260.40">
    <property type="entry name" value="lambda repressor-like DNA-binding domains"/>
    <property type="match status" value="1"/>
</dbReference>
<dbReference type="InterPro" id="IPR001387">
    <property type="entry name" value="Cro/C1-type_HTH"/>
</dbReference>
<keyword evidence="3" id="KW-1185">Reference proteome</keyword>
<dbReference type="PROSITE" id="PS50943">
    <property type="entry name" value="HTH_CROC1"/>
    <property type="match status" value="1"/>
</dbReference>
<accession>A0ABW6PCG7</accession>
<evidence type="ECO:0000259" key="1">
    <source>
        <dbReference type="PROSITE" id="PS50943"/>
    </source>
</evidence>
<organism evidence="2 3">
    <name type="scientific">Nocardia aobensis</name>
    <dbReference type="NCBI Taxonomy" id="257277"/>
    <lineage>
        <taxon>Bacteria</taxon>
        <taxon>Bacillati</taxon>
        <taxon>Actinomycetota</taxon>
        <taxon>Actinomycetes</taxon>
        <taxon>Mycobacteriales</taxon>
        <taxon>Nocardiaceae</taxon>
        <taxon>Nocardia</taxon>
    </lineage>
</organism>
<dbReference type="RefSeq" id="WP_387400548.1">
    <property type="nucleotide sequence ID" value="NZ_JBIAMT010000007.1"/>
</dbReference>
<feature type="domain" description="HTH cro/C1-type" evidence="1">
    <location>
        <begin position="16"/>
        <end position="72"/>
    </location>
</feature>
<dbReference type="SUPFAM" id="SSF47413">
    <property type="entry name" value="lambda repressor-like DNA-binding domains"/>
    <property type="match status" value="1"/>
</dbReference>
<dbReference type="Proteomes" id="UP001601442">
    <property type="component" value="Unassembled WGS sequence"/>
</dbReference>
<dbReference type="Pfam" id="PF13560">
    <property type="entry name" value="HTH_31"/>
    <property type="match status" value="1"/>
</dbReference>
<sequence length="289" mass="32748">MTSSVQEARQALGTRLREIRRRAGLSARELARLEGYHESRISKIEYGKLRPSDDDIRAYCNHAGANDQLEDLLATLHNIDSAYVEWRRHLSSGVKSAQKKTSKLEVQAKHIRNYQPYIVTGLLQTPEYAEAMIRWVSEFYQLPDDVEQAVAARMERQQVLYRRDHRFHFIIGEQALYTTVGDDNVMIGQLDRLLSAGSLPRVTFGIVPLAAEARVLFNNFVMYDNRLVTEEGSTAKLTVTQPREIALYSRAFETLAGQSITGDAARRLIRNAIESRVDCKPYRGGASTS</sequence>
<dbReference type="Pfam" id="PF19054">
    <property type="entry name" value="DUF5753"/>
    <property type="match status" value="1"/>
</dbReference>
<evidence type="ECO:0000313" key="3">
    <source>
        <dbReference type="Proteomes" id="UP001601442"/>
    </source>
</evidence>
<proteinExistence type="predicted"/>
<dbReference type="SMART" id="SM00530">
    <property type="entry name" value="HTH_XRE"/>
    <property type="match status" value="1"/>
</dbReference>
<dbReference type="InterPro" id="IPR043917">
    <property type="entry name" value="DUF5753"/>
</dbReference>
<reference evidence="2 3" key="1">
    <citation type="submission" date="2024-10" db="EMBL/GenBank/DDBJ databases">
        <title>The Natural Products Discovery Center: Release of the First 8490 Sequenced Strains for Exploring Actinobacteria Biosynthetic Diversity.</title>
        <authorList>
            <person name="Kalkreuter E."/>
            <person name="Kautsar S.A."/>
            <person name="Yang D."/>
            <person name="Bader C.D."/>
            <person name="Teijaro C.N."/>
            <person name="Fluegel L."/>
            <person name="Davis C.M."/>
            <person name="Simpson J.R."/>
            <person name="Lauterbach L."/>
            <person name="Steele A.D."/>
            <person name="Gui C."/>
            <person name="Meng S."/>
            <person name="Li G."/>
            <person name="Viehrig K."/>
            <person name="Ye F."/>
            <person name="Su P."/>
            <person name="Kiefer A.F."/>
            <person name="Nichols A."/>
            <person name="Cepeda A.J."/>
            <person name="Yan W."/>
            <person name="Fan B."/>
            <person name="Jiang Y."/>
            <person name="Adhikari A."/>
            <person name="Zheng C.-J."/>
            <person name="Schuster L."/>
            <person name="Cowan T.M."/>
            <person name="Smanski M.J."/>
            <person name="Chevrette M.G."/>
            <person name="De Carvalho L.P.S."/>
            <person name="Shen B."/>
        </authorList>
    </citation>
    <scope>NUCLEOTIDE SEQUENCE [LARGE SCALE GENOMIC DNA]</scope>
    <source>
        <strain evidence="2 3">NPDC004119</strain>
    </source>
</reference>
<evidence type="ECO:0000313" key="2">
    <source>
        <dbReference type="EMBL" id="MFF0500855.1"/>
    </source>
</evidence>
<gene>
    <name evidence="2" type="ORF">ACFYU5_30965</name>
</gene>
<dbReference type="EMBL" id="JBIAMT010000007">
    <property type="protein sequence ID" value="MFF0500855.1"/>
    <property type="molecule type" value="Genomic_DNA"/>
</dbReference>